<evidence type="ECO:0000313" key="2">
    <source>
        <dbReference type="EMBL" id="AKC95794.1"/>
    </source>
</evidence>
<dbReference type="GO" id="GO:0006814">
    <property type="term" value="P:sodium ion transport"/>
    <property type="evidence" value="ECO:0007669"/>
    <property type="project" value="InterPro"/>
</dbReference>
<feature type="transmembrane region" description="Helical" evidence="1">
    <location>
        <begin position="430"/>
        <end position="451"/>
    </location>
</feature>
<feature type="transmembrane region" description="Helical" evidence="1">
    <location>
        <begin position="252"/>
        <end position="278"/>
    </location>
</feature>
<dbReference type="Gene3D" id="1.20.1250.20">
    <property type="entry name" value="MFS general substrate transporter like domains"/>
    <property type="match status" value="1"/>
</dbReference>
<dbReference type="AlphaFoldDB" id="A0A0E3UU18"/>
<dbReference type="CDD" id="cd17332">
    <property type="entry name" value="MFS_MelB_like"/>
    <property type="match status" value="1"/>
</dbReference>
<keyword evidence="1" id="KW-1133">Transmembrane helix</keyword>
<dbReference type="HOGENOM" id="CLU_027408_0_1_0"/>
<evidence type="ECO:0000256" key="1">
    <source>
        <dbReference type="SAM" id="Phobius"/>
    </source>
</evidence>
<keyword evidence="1" id="KW-0472">Membrane</keyword>
<accession>A0A0E3UU18</accession>
<gene>
    <name evidence="2" type="ORF">VC03_04730</name>
</gene>
<organism evidence="2 3">
    <name type="scientific">Sneathia vaginalis</name>
    <dbReference type="NCBI Taxonomy" id="187101"/>
    <lineage>
        <taxon>Bacteria</taxon>
        <taxon>Fusobacteriati</taxon>
        <taxon>Fusobacteriota</taxon>
        <taxon>Fusobacteriia</taxon>
        <taxon>Fusobacteriales</taxon>
        <taxon>Leptotrichiaceae</taxon>
        <taxon>Sneathia</taxon>
    </lineage>
</organism>
<dbReference type="RefSeq" id="WP_046328898.1">
    <property type="nucleotide sequence ID" value="NZ_CP011280.1"/>
</dbReference>
<name>A0A0E3UU18_9FUSO</name>
<dbReference type="InterPro" id="IPR001927">
    <property type="entry name" value="Na/Gal_symport"/>
</dbReference>
<dbReference type="SUPFAM" id="SSF103473">
    <property type="entry name" value="MFS general substrate transporter"/>
    <property type="match status" value="1"/>
</dbReference>
<feature type="transmembrane region" description="Helical" evidence="1">
    <location>
        <begin position="195"/>
        <end position="212"/>
    </location>
</feature>
<proteinExistence type="predicted"/>
<dbReference type="KEGG" id="sns:VC03_04730"/>
<dbReference type="InterPro" id="IPR039672">
    <property type="entry name" value="MFS_2"/>
</dbReference>
<keyword evidence="3" id="KW-1185">Reference proteome</keyword>
<feature type="transmembrane region" description="Helical" evidence="1">
    <location>
        <begin position="315"/>
        <end position="333"/>
    </location>
</feature>
<feature type="transmembrane region" description="Helical" evidence="1">
    <location>
        <begin position="40"/>
        <end position="61"/>
    </location>
</feature>
<feature type="transmembrane region" description="Helical" evidence="1">
    <location>
        <begin position="113"/>
        <end position="132"/>
    </location>
</feature>
<dbReference type="Proteomes" id="UP000033103">
    <property type="component" value="Chromosome"/>
</dbReference>
<dbReference type="PATRIC" id="fig|1069640.6.peg.936"/>
<protein>
    <submittedName>
        <fullName evidence="2">Major facilitator transporter</fullName>
    </submittedName>
</protein>
<reference evidence="2 3" key="1">
    <citation type="journal article" date="2012" name="BMC Genomics">
        <title>Genomic sequence analysis and characterization of Sneathia amnii sp. nov.</title>
        <authorList>
            <consortium name="Vaginal Microbiome Consortium (additional members)"/>
            <person name="Harwich M.D.Jr."/>
            <person name="Serrano M.G."/>
            <person name="Fettweis J.M."/>
            <person name="Alves J.M."/>
            <person name="Reimers M.A."/>
            <person name="Buck G.A."/>
            <person name="Jefferson K.K."/>
        </authorList>
    </citation>
    <scope>NUCLEOTIDE SEQUENCE [LARGE SCALE GENOMIC DNA]</scope>
    <source>
        <strain evidence="2 3">SN35</strain>
    </source>
</reference>
<sequence length="472" mass="53008">MEYRKFGMLDKLAYMSGDVANDLSFIFVMMYLMVFYTKVLGISGAVVGLLFLTARIVDAFTDIGMGRLVDIIKPRKEGKFRFWIKMVAPFVSLSSFLLFVYVVKDFSMPIKIAYIFVTYIFWGSICYTAINIPYGSMASVITIDCEKRASLSVYRSVGASISVLLISYIVPKVIFVEKYINGKLENVIVPERFTILALAFSILSFIFYMFCYKFSIERVKVKICEYNKEEKSFLKEVKKIGNSLKVNRSLQVFLVISLIYLLTTMLGSGLSAYIYIDYFKNKEVLAYSGMIGAILTFAVSPIASKIVKKIGKKTSGSIGLLISGGIFIILYLLRLNNAWVFFAFFVLCALGTSYFNVIVWAFITDIIDDQEVRTGCREDGTVYAVYSFARKLGQALAGGMTGFILSYIGYNSSQVIQSVSVSNSIYSIYTLAQGVGCILCGVVLLFIYPLGIKQVMINTEKLNKRREVENAK</sequence>
<dbReference type="NCBIfam" id="TIGR00792">
    <property type="entry name" value="gph"/>
    <property type="match status" value="1"/>
</dbReference>
<feature type="transmembrane region" description="Helical" evidence="1">
    <location>
        <begin position="392"/>
        <end position="410"/>
    </location>
</feature>
<dbReference type="OrthoDB" id="9764596at2"/>
<dbReference type="STRING" id="187101.VC03_04730"/>
<feature type="transmembrane region" description="Helical" evidence="1">
    <location>
        <begin position="153"/>
        <end position="175"/>
    </location>
</feature>
<dbReference type="GO" id="GO:0008643">
    <property type="term" value="P:carbohydrate transport"/>
    <property type="evidence" value="ECO:0007669"/>
    <property type="project" value="InterPro"/>
</dbReference>
<dbReference type="GO" id="GO:0015293">
    <property type="term" value="F:symporter activity"/>
    <property type="evidence" value="ECO:0007669"/>
    <property type="project" value="InterPro"/>
</dbReference>
<dbReference type="GO" id="GO:0005886">
    <property type="term" value="C:plasma membrane"/>
    <property type="evidence" value="ECO:0007669"/>
    <property type="project" value="TreeGrafter"/>
</dbReference>
<dbReference type="InterPro" id="IPR036259">
    <property type="entry name" value="MFS_trans_sf"/>
</dbReference>
<feature type="transmembrane region" description="Helical" evidence="1">
    <location>
        <begin position="284"/>
        <end position="303"/>
    </location>
</feature>
<dbReference type="EMBL" id="CP011280">
    <property type="protein sequence ID" value="AKC95794.1"/>
    <property type="molecule type" value="Genomic_DNA"/>
</dbReference>
<dbReference type="PANTHER" id="PTHR11328:SF24">
    <property type="entry name" value="MAJOR FACILITATOR SUPERFAMILY (MFS) PROFILE DOMAIN-CONTAINING PROTEIN"/>
    <property type="match status" value="1"/>
</dbReference>
<evidence type="ECO:0000313" key="3">
    <source>
        <dbReference type="Proteomes" id="UP000033103"/>
    </source>
</evidence>
<feature type="transmembrane region" description="Helical" evidence="1">
    <location>
        <begin position="82"/>
        <end position="101"/>
    </location>
</feature>
<keyword evidence="1" id="KW-0812">Transmembrane</keyword>
<feature type="transmembrane region" description="Helical" evidence="1">
    <location>
        <begin position="339"/>
        <end position="363"/>
    </location>
</feature>
<dbReference type="Pfam" id="PF13347">
    <property type="entry name" value="MFS_2"/>
    <property type="match status" value="1"/>
</dbReference>
<dbReference type="PANTHER" id="PTHR11328">
    <property type="entry name" value="MAJOR FACILITATOR SUPERFAMILY DOMAIN-CONTAINING PROTEIN"/>
    <property type="match status" value="1"/>
</dbReference>